<dbReference type="EMBL" id="VUAZ01000114">
    <property type="protein sequence ID" value="MPR03921.1"/>
    <property type="molecule type" value="Genomic_DNA"/>
</dbReference>
<keyword evidence="1" id="KW-0732">Signal</keyword>
<feature type="signal peptide" evidence="1">
    <location>
        <begin position="1"/>
        <end position="20"/>
    </location>
</feature>
<comment type="caution">
    <text evidence="2">The sequence shown here is derived from an EMBL/GenBank/DDBJ whole genome shotgun (WGS) entry which is preliminary data.</text>
</comment>
<keyword evidence="3" id="KW-1185">Reference proteome</keyword>
<reference evidence="2 3" key="2">
    <citation type="journal article" date="2023" name="Plant Pathol.">
        <title>Dismantling and reorganizing Pseudomonas marginalis sensu#lato.</title>
        <authorList>
            <person name="Sawada H."/>
            <person name="Fujikawa T."/>
            <person name="Satou M."/>
        </authorList>
    </citation>
    <scope>NUCLEOTIDE SEQUENCE [LARGE SCALE GENOMIC DNA]</scope>
    <source>
        <strain evidence="2 3">MAFF 212408</strain>
    </source>
</reference>
<evidence type="ECO:0000256" key="1">
    <source>
        <dbReference type="SAM" id="SignalP"/>
    </source>
</evidence>
<evidence type="ECO:0000313" key="2">
    <source>
        <dbReference type="EMBL" id="MPR03921.1"/>
    </source>
</evidence>
<name>A0A5N7KQK6_9PSED</name>
<sequence length="176" mass="19702">MIKLKKLLIFATALIFSACARTPNIPPASLTFKGFERREDSLLYVTLESDQNLSKVFTLYEKKNQNTPKLVCTLNHDKNFDVNHTIKARGVGLLEADATPNNTGKFYFRSSLSFNATEEREVPIPTSITSGAVLENLLAGQQSIPCQVYITAYGFKAYYTNTVYIPTAELITHLKK</sequence>
<dbReference type="RefSeq" id="WP_152747299.1">
    <property type="nucleotide sequence ID" value="NZ_JBLZPT010000004.1"/>
</dbReference>
<dbReference type="PROSITE" id="PS51257">
    <property type="entry name" value="PROKAR_LIPOPROTEIN"/>
    <property type="match status" value="1"/>
</dbReference>
<evidence type="ECO:0008006" key="4">
    <source>
        <dbReference type="Google" id="ProtNLM"/>
    </source>
</evidence>
<accession>A0A5N7KQK6</accession>
<proteinExistence type="predicted"/>
<gene>
    <name evidence="2" type="ORF">F0169_18675</name>
</gene>
<protein>
    <recommendedName>
        <fullName evidence="4">Lipoprotein</fullName>
    </recommendedName>
</protein>
<evidence type="ECO:0000313" key="3">
    <source>
        <dbReference type="Proteomes" id="UP000326112"/>
    </source>
</evidence>
<dbReference type="Proteomes" id="UP000326112">
    <property type="component" value="Unassembled WGS sequence"/>
</dbReference>
<feature type="chain" id="PRO_5045315705" description="Lipoprotein" evidence="1">
    <location>
        <begin position="21"/>
        <end position="176"/>
    </location>
</feature>
<reference evidence="2 3" key="1">
    <citation type="journal article" date="2020" name="Int. J. Syst. Evol. Microbiol.">
        <title>Pseudomonas kitaguniensis sp. nov., a pathogen causing bacterial rot of Welsh onion in Japan.</title>
        <authorList>
            <person name="Sawada H."/>
            <person name="Fujikawa T."/>
            <person name="Nishiwaki Y."/>
            <person name="Horita H."/>
        </authorList>
    </citation>
    <scope>NUCLEOTIDE SEQUENCE [LARGE SCALE GENOMIC DNA]</scope>
    <source>
        <strain evidence="2 3">MAFF 212408</strain>
    </source>
</reference>
<organism evidence="2 3">
    <name type="scientific">Pseudomonas kitaguniensis</name>
    <dbReference type="NCBI Taxonomy" id="2607908"/>
    <lineage>
        <taxon>Bacteria</taxon>
        <taxon>Pseudomonadati</taxon>
        <taxon>Pseudomonadota</taxon>
        <taxon>Gammaproteobacteria</taxon>
        <taxon>Pseudomonadales</taxon>
        <taxon>Pseudomonadaceae</taxon>
        <taxon>Pseudomonas</taxon>
    </lineage>
</organism>